<dbReference type="InterPro" id="IPR022893">
    <property type="entry name" value="Shikimate_DH_fam"/>
</dbReference>
<dbReference type="FunFam" id="3.40.50.10860:FF:000009">
    <property type="entry name" value="Bifunctional 3-dehydroquinate dehydratase/shikimate dehydrogenase, chloroplastic"/>
    <property type="match status" value="2"/>
</dbReference>
<dbReference type="InterPro" id="IPR006151">
    <property type="entry name" value="Shikm_DH/Glu-tRNA_Rdtase"/>
</dbReference>
<reference evidence="4" key="1">
    <citation type="submission" date="2013-08" db="EMBL/GenBank/DDBJ databases">
        <title>Oryza genome evolution.</title>
        <authorList>
            <person name="Wing R.A."/>
            <person name="Panaud O."/>
            <person name="Oliveira A.C."/>
        </authorList>
    </citation>
    <scope>NUCLEOTIDE SEQUENCE</scope>
</reference>
<dbReference type="CDD" id="cd01065">
    <property type="entry name" value="NAD_bind_Shikimate_DH"/>
    <property type="match status" value="2"/>
</dbReference>
<evidence type="ECO:0000259" key="2">
    <source>
        <dbReference type="Pfam" id="PF01488"/>
    </source>
</evidence>
<dbReference type="SUPFAM" id="SSF51735">
    <property type="entry name" value="NAD(P)-binding Rossmann-fold domains"/>
    <property type="match status" value="2"/>
</dbReference>
<reference evidence="4" key="2">
    <citation type="submission" date="2015-04" db="UniProtKB">
        <authorList>
            <consortium name="EnsemblPlants"/>
        </authorList>
    </citation>
    <scope>IDENTIFICATION</scope>
</reference>
<dbReference type="InterPro" id="IPR046346">
    <property type="entry name" value="Aminoacid_DH-like_N_sf"/>
</dbReference>
<dbReference type="Pfam" id="PF08501">
    <property type="entry name" value="Shikimate_dh_N"/>
    <property type="match status" value="2"/>
</dbReference>
<dbReference type="GO" id="GO:0003855">
    <property type="term" value="F:3-dehydroquinate dehydratase activity"/>
    <property type="evidence" value="ECO:0007669"/>
    <property type="project" value="InterPro"/>
</dbReference>
<dbReference type="Gramene" id="OGLUM01G18300.1">
    <property type="protein sequence ID" value="OGLUM01G18300.1"/>
    <property type="gene ID" value="OGLUM01G18300"/>
</dbReference>
<evidence type="ECO:0000313" key="4">
    <source>
        <dbReference type="EnsemblPlants" id="OGLUM01G18300.1"/>
    </source>
</evidence>
<keyword evidence="5" id="KW-1185">Reference proteome</keyword>
<sequence length="1224" mass="131635">MTIPRPAASPPERQRFIPTPNQPKTHSHPLYQLTPTHPSPPPAPARHQARPSLTNPPPLLADRSLARRRRTRGEMTLLCVPLVSRTVEAMQADAAAAAAAGADLVEIRLDFIEGFRPREHLPSLLRGCPLPALVTYRPNWEGGQYDGDDATRFEALRLAMELGVDYVDIELKVADKFISFISGSKPEKCKLIVSSHNYESTPSCEELADLVARIQAVGSDIVKIATTASDIADVSRMFQVMVHCQVPMIGLVMSEKGLMSRVLSPKFGGYLTFGTLDATKISAPGQPTVKELLDIYNIRRIGPDTKVLGLIANPVKQSKSPILHNKCLQSIGYNAVYLPLLADDLARFLSTYSSPDFSGFSCSLPFKVDAVQCCHEHDPVAKSIGAINTIIRRPDGKLVGYNTDYIGAISAIEDGIGGPGSKDAAISPLAGRLVVVVGAGGAGKAIAYGAKEKGARVVVANRTYEKAVSLAAAVGGHALRLAELETFRPEEGMILANATSLGMYPNVDGTPIPKKALSFYDVVFDAVYAPKVTRLLREAEECGIKVVSGVEMFVRQAMGQFEHFTGGIEVWRRKYSGTLPLPISLARAFTSSLPKEEEEEMTLLCVPLVARTVEAMRADAAAAAAAGADLVEIRLDFIGSKFRPREDLPRLLRGCPLPAIVTYRSEPRPSPALATLPYVVLSQAATAHRALDWFDTGFAPNWEGGQYEGDDATRFEALRLAMELGVNYVDIELKVADKFISFIYGSKPEKCKLIVSAHNYESTPSCEELADLVARIQAVGADIVKIATTANDIVDVSQMFQVMVHCQVNRRLNANRLCAEVTLISADSPANVAAEPIPSSTWQGFNTNRIGAKPLISVPISGAELWDLAARSWATQHNSYVGRPRGTEPSNLSANVPMIGLVMGEKGLMSRVLSPKFGGYLTFGSLDATKVSAPGQPTVEELIDIYNIRRIGPDTKVLGVIANPVKQSKSPVLHNTCLQSVGYNAVYLPLLADNIARFLSTYSSPDFSGFSCSLPFKVDAVQCCHEHDPVAKSIGAISTIIRRPDGKLVGYNNDYIGAISAIEDGIGGPGSKNAAVTPLAGRLLVVVGAGGAGKAIAYGAKEKGARIVVANRTYEKAVSLAAAVGGHALRLAELETFRPEEGMILANATSLGMYPNVDGTPIPKQALSFYDVVFDAVYAPKVTRLLREAEECGVKVVSGVEMFLRQALGQFERFTNGIEGIVSF</sequence>
<dbReference type="GO" id="GO:0004764">
    <property type="term" value="F:shikimate 3-dehydrogenase (NADP+) activity"/>
    <property type="evidence" value="ECO:0007669"/>
    <property type="project" value="InterPro"/>
</dbReference>
<dbReference type="HAMAP" id="MF_00214">
    <property type="entry name" value="AroD"/>
    <property type="match status" value="1"/>
</dbReference>
<dbReference type="GO" id="GO:0009423">
    <property type="term" value="P:chorismate biosynthetic process"/>
    <property type="evidence" value="ECO:0007669"/>
    <property type="project" value="UniProtKB-UniPathway"/>
</dbReference>
<dbReference type="FunFam" id="3.40.50.720:FF:000172">
    <property type="entry name" value="Bifunctional 3-dehydroquinate dehydratase/shikimate dehydrogenase, chloroplastic"/>
    <property type="match status" value="2"/>
</dbReference>
<dbReference type="HAMAP" id="MF_00222">
    <property type="entry name" value="Shikimate_DH_AroE"/>
    <property type="match status" value="1"/>
</dbReference>
<dbReference type="UniPathway" id="UPA00053">
    <property type="reaction ID" value="UER00087"/>
</dbReference>
<dbReference type="eggNOG" id="KOG0692">
    <property type="taxonomic scope" value="Eukaryota"/>
</dbReference>
<dbReference type="Pfam" id="PF01488">
    <property type="entry name" value="Shikimate_DH"/>
    <property type="match status" value="2"/>
</dbReference>
<dbReference type="PANTHER" id="PTHR21089:SF11">
    <property type="entry name" value="OS01G0375500 PROTEIN"/>
    <property type="match status" value="1"/>
</dbReference>
<feature type="domain" description="Shikimate dehydrogenase substrate binding N-terminal" evidence="3">
    <location>
        <begin position="960"/>
        <end position="1040"/>
    </location>
</feature>
<dbReference type="Gene3D" id="3.40.50.720">
    <property type="entry name" value="NAD(P)-binding Rossmann-like Domain"/>
    <property type="match status" value="2"/>
</dbReference>
<proteinExistence type="inferred from homology"/>
<organism evidence="4">
    <name type="scientific">Oryza glumipatula</name>
    <dbReference type="NCBI Taxonomy" id="40148"/>
    <lineage>
        <taxon>Eukaryota</taxon>
        <taxon>Viridiplantae</taxon>
        <taxon>Streptophyta</taxon>
        <taxon>Embryophyta</taxon>
        <taxon>Tracheophyta</taxon>
        <taxon>Spermatophyta</taxon>
        <taxon>Magnoliopsida</taxon>
        <taxon>Liliopsida</taxon>
        <taxon>Poales</taxon>
        <taxon>Poaceae</taxon>
        <taxon>BOP clade</taxon>
        <taxon>Oryzoideae</taxon>
        <taxon>Oryzeae</taxon>
        <taxon>Oryzinae</taxon>
        <taxon>Oryza</taxon>
    </lineage>
</organism>
<feature type="region of interest" description="Disordered" evidence="1">
    <location>
        <begin position="1"/>
        <end position="63"/>
    </location>
</feature>
<dbReference type="PANTHER" id="PTHR21089">
    <property type="entry name" value="SHIKIMATE DEHYDROGENASE"/>
    <property type="match status" value="1"/>
</dbReference>
<dbReference type="InterPro" id="IPR001381">
    <property type="entry name" value="DHquinase_I"/>
</dbReference>
<reference evidence="4" key="3">
    <citation type="submission" date="2018-05" db="EMBL/GenBank/DDBJ databases">
        <title>OgluRS3 (Oryza glumaepatula Reference Sequence Version 3).</title>
        <authorList>
            <person name="Zhang J."/>
            <person name="Kudrna D."/>
            <person name="Lee S."/>
            <person name="Talag J."/>
            <person name="Welchert J."/>
            <person name="Wing R.A."/>
        </authorList>
    </citation>
    <scope>NUCLEOTIDE SEQUENCE [LARGE SCALE GENOMIC DNA]</scope>
</reference>
<dbReference type="InterPro" id="IPR013708">
    <property type="entry name" value="Shikimate_DH-bd_N"/>
</dbReference>
<feature type="domain" description="Shikimate dehydrogenase substrate binding N-terminal" evidence="3">
    <location>
        <begin position="310"/>
        <end position="390"/>
    </location>
</feature>
<dbReference type="Proteomes" id="UP000026961">
    <property type="component" value="Chromosome 1"/>
</dbReference>
<dbReference type="SUPFAM" id="SSF51569">
    <property type="entry name" value="Aldolase"/>
    <property type="match status" value="4"/>
</dbReference>
<protein>
    <submittedName>
        <fullName evidence="4">Uncharacterized protein</fullName>
    </submittedName>
</protein>
<dbReference type="Gene3D" id="3.40.50.10860">
    <property type="entry name" value="Leucine Dehydrogenase, chain A, domain 1"/>
    <property type="match status" value="2"/>
</dbReference>
<evidence type="ECO:0000313" key="5">
    <source>
        <dbReference type="Proteomes" id="UP000026961"/>
    </source>
</evidence>
<dbReference type="InterPro" id="IPR036291">
    <property type="entry name" value="NAD(P)-bd_dom_sf"/>
</dbReference>
<dbReference type="FunFam" id="3.20.20.70:FF:000142">
    <property type="entry name" value="bifunctional 3-dehydroquinate dehydratase/shikimate dehydrogenase, chloroplastic"/>
    <property type="match status" value="1"/>
</dbReference>
<dbReference type="CDD" id="cd00502">
    <property type="entry name" value="DHQase_I"/>
    <property type="match status" value="2"/>
</dbReference>
<feature type="domain" description="Quinate/shikimate 5-dehydrogenase/glutamyl-tRNA reductase" evidence="2">
    <location>
        <begin position="1079"/>
        <end position="1137"/>
    </location>
</feature>
<dbReference type="Pfam" id="PF01487">
    <property type="entry name" value="DHquinase_I"/>
    <property type="match status" value="3"/>
</dbReference>
<dbReference type="AlphaFoldDB" id="A0A0D9Y8Q0"/>
<dbReference type="InterPro" id="IPR013785">
    <property type="entry name" value="Aldolase_TIM"/>
</dbReference>
<dbReference type="NCBIfam" id="TIGR01093">
    <property type="entry name" value="aroD"/>
    <property type="match status" value="1"/>
</dbReference>
<name>A0A0D9Y8Q0_9ORYZ</name>
<dbReference type="Gene3D" id="3.20.20.70">
    <property type="entry name" value="Aldolase class I"/>
    <property type="match status" value="3"/>
</dbReference>
<dbReference type="SUPFAM" id="SSF53223">
    <property type="entry name" value="Aminoacid dehydrogenase-like, N-terminal domain"/>
    <property type="match status" value="2"/>
</dbReference>
<dbReference type="STRING" id="40148.A0A0D9Y8Q0"/>
<dbReference type="EnsemblPlants" id="OGLUM01G18300.1">
    <property type="protein sequence ID" value="OGLUM01G18300.1"/>
    <property type="gene ID" value="OGLUM01G18300"/>
</dbReference>
<dbReference type="HOGENOM" id="CLU_274906_0_0_1"/>
<feature type="domain" description="Quinate/shikimate 5-dehydrogenase/glutamyl-tRNA reductase" evidence="2">
    <location>
        <begin position="428"/>
        <end position="487"/>
    </location>
</feature>
<dbReference type="GO" id="GO:0019632">
    <property type="term" value="P:shikimate metabolic process"/>
    <property type="evidence" value="ECO:0007669"/>
    <property type="project" value="TreeGrafter"/>
</dbReference>
<evidence type="ECO:0000259" key="3">
    <source>
        <dbReference type="Pfam" id="PF08501"/>
    </source>
</evidence>
<evidence type="ECO:0000256" key="1">
    <source>
        <dbReference type="SAM" id="MobiDB-lite"/>
    </source>
</evidence>
<accession>A0A0D9Y8Q0</accession>